<protein>
    <submittedName>
        <fullName evidence="6">NUDIX domain-containing protein</fullName>
    </submittedName>
</protein>
<dbReference type="AlphaFoldDB" id="A0A545ARP1"/>
<dbReference type="InterPro" id="IPR000086">
    <property type="entry name" value="NUDIX_hydrolase_dom"/>
</dbReference>
<dbReference type="InParanoid" id="A0A545ARP1"/>
<comment type="caution">
    <text evidence="6">The sequence shown here is derived from an EMBL/GenBank/DDBJ whole genome shotgun (WGS) entry which is preliminary data.</text>
</comment>
<gene>
    <name evidence="6" type="ORF">FL583_15900</name>
</gene>
<keyword evidence="2" id="KW-0378">Hydrolase</keyword>
<dbReference type="InterPro" id="IPR015797">
    <property type="entry name" value="NUDIX_hydrolase-like_dom_sf"/>
</dbReference>
<accession>A0A545ARP1</accession>
<dbReference type="SUPFAM" id="SSF55811">
    <property type="entry name" value="Nudix"/>
    <property type="match status" value="1"/>
</dbReference>
<evidence type="ECO:0000313" key="6">
    <source>
        <dbReference type="EMBL" id="TQS43943.1"/>
    </source>
</evidence>
<sequence length="158" mass="17467">MRRRASGNGTAVTETRELPIQERAGQKPRKLVNVDVLVRDQQGRILLVGKPDWAMPGGAVPDGEAPREAARRLLHDQIALDRAPSRLLVVDYVTGEDRLDLVFDGGTIRAEDYPRFAFCDPSEAGERLPESGRPRLAAACEGLRFQVSRYLEDGTMLA</sequence>
<comment type="cofactor">
    <cofactor evidence="1">
        <name>Mg(2+)</name>
        <dbReference type="ChEBI" id="CHEBI:18420"/>
    </cofactor>
</comment>
<proteinExistence type="predicted"/>
<name>A0A545ARP1_9ACTN</name>
<dbReference type="PANTHER" id="PTHR43046">
    <property type="entry name" value="GDP-MANNOSE MANNOSYL HYDROLASE"/>
    <property type="match status" value="1"/>
</dbReference>
<dbReference type="EMBL" id="VIRS01000010">
    <property type="protein sequence ID" value="TQS43943.1"/>
    <property type="molecule type" value="Genomic_DNA"/>
</dbReference>
<evidence type="ECO:0000313" key="7">
    <source>
        <dbReference type="Proteomes" id="UP000317982"/>
    </source>
</evidence>
<evidence type="ECO:0000256" key="3">
    <source>
        <dbReference type="ARBA" id="ARBA00022842"/>
    </source>
</evidence>
<dbReference type="Gene3D" id="3.90.79.10">
    <property type="entry name" value="Nucleoside Triphosphate Pyrophosphohydrolase"/>
    <property type="match status" value="1"/>
</dbReference>
<dbReference type="GO" id="GO:0016787">
    <property type="term" value="F:hydrolase activity"/>
    <property type="evidence" value="ECO:0007669"/>
    <property type="project" value="UniProtKB-KW"/>
</dbReference>
<evidence type="ECO:0000256" key="2">
    <source>
        <dbReference type="ARBA" id="ARBA00022801"/>
    </source>
</evidence>
<evidence type="ECO:0000259" key="5">
    <source>
        <dbReference type="Pfam" id="PF00293"/>
    </source>
</evidence>
<reference evidence="6 7" key="1">
    <citation type="submission" date="2019-07" db="EMBL/GenBank/DDBJ databases">
        <title>Cryptosporangium phraense sp. nov., isolated from plant litter.</title>
        <authorList>
            <person name="Suriyachadkun C."/>
        </authorList>
    </citation>
    <scope>NUCLEOTIDE SEQUENCE [LARGE SCALE GENOMIC DNA]</scope>
    <source>
        <strain evidence="6 7">A-T 5661</strain>
    </source>
</reference>
<keyword evidence="3" id="KW-0460">Magnesium</keyword>
<keyword evidence="7" id="KW-1185">Reference proteome</keyword>
<evidence type="ECO:0000256" key="4">
    <source>
        <dbReference type="SAM" id="MobiDB-lite"/>
    </source>
</evidence>
<organism evidence="6 7">
    <name type="scientific">Cryptosporangium phraense</name>
    <dbReference type="NCBI Taxonomy" id="2593070"/>
    <lineage>
        <taxon>Bacteria</taxon>
        <taxon>Bacillati</taxon>
        <taxon>Actinomycetota</taxon>
        <taxon>Actinomycetes</taxon>
        <taxon>Cryptosporangiales</taxon>
        <taxon>Cryptosporangiaceae</taxon>
        <taxon>Cryptosporangium</taxon>
    </lineage>
</organism>
<feature type="domain" description="Nudix hydrolase" evidence="5">
    <location>
        <begin position="31"/>
        <end position="88"/>
    </location>
</feature>
<dbReference type="Proteomes" id="UP000317982">
    <property type="component" value="Unassembled WGS sequence"/>
</dbReference>
<dbReference type="PANTHER" id="PTHR43046:SF12">
    <property type="entry name" value="GDP-MANNOSE MANNOSYL HYDROLASE"/>
    <property type="match status" value="1"/>
</dbReference>
<dbReference type="Pfam" id="PF00293">
    <property type="entry name" value="NUDIX"/>
    <property type="match status" value="1"/>
</dbReference>
<dbReference type="OrthoDB" id="4247482at2"/>
<evidence type="ECO:0000256" key="1">
    <source>
        <dbReference type="ARBA" id="ARBA00001946"/>
    </source>
</evidence>
<feature type="region of interest" description="Disordered" evidence="4">
    <location>
        <begin position="1"/>
        <end position="24"/>
    </location>
</feature>